<comment type="similarity">
    <text evidence="1">Belongs to the universal stress protein A family.</text>
</comment>
<dbReference type="Gene3D" id="3.40.50.620">
    <property type="entry name" value="HUPs"/>
    <property type="match status" value="1"/>
</dbReference>
<feature type="region of interest" description="Disordered" evidence="2">
    <location>
        <begin position="1"/>
        <end position="25"/>
    </location>
</feature>
<dbReference type="InterPro" id="IPR006016">
    <property type="entry name" value="UspA"/>
</dbReference>
<dbReference type="SUPFAM" id="SSF52402">
    <property type="entry name" value="Adenine nucleotide alpha hydrolases-like"/>
    <property type="match status" value="1"/>
</dbReference>
<sequence>MTASHRHRRPTGVPSTPAAPVPARDWRDRTRVEHPLGHGPVTQHLVVGLDDHGPSHRALAYAIELATSLNAHLDVVHVVDIEDIPVDPELRDFDEQILGHLDRARAETERLMAACSQRWTYHCARGDPANLLRTVARENDATMILVGSPRHRMLSWVERLLGTSVSGSLVRHGHRTVVVVPDAA</sequence>
<name>A0A1G6QXE5_9NOCA</name>
<feature type="domain" description="UspA" evidence="3">
    <location>
        <begin position="43"/>
        <end position="181"/>
    </location>
</feature>
<evidence type="ECO:0000313" key="5">
    <source>
        <dbReference type="Proteomes" id="UP000199417"/>
    </source>
</evidence>
<dbReference type="AlphaFoldDB" id="A0A1G6QXE5"/>
<feature type="compositionally biased region" description="Basic residues" evidence="2">
    <location>
        <begin position="1"/>
        <end position="10"/>
    </location>
</feature>
<keyword evidence="5" id="KW-1185">Reference proteome</keyword>
<evidence type="ECO:0000313" key="4">
    <source>
        <dbReference type="EMBL" id="SDC97040.1"/>
    </source>
</evidence>
<dbReference type="CDD" id="cd00293">
    <property type="entry name" value="USP-like"/>
    <property type="match status" value="1"/>
</dbReference>
<dbReference type="Proteomes" id="UP000199417">
    <property type="component" value="Unassembled WGS sequence"/>
</dbReference>
<gene>
    <name evidence="4" type="ORF">SAMN05444580_102251</name>
</gene>
<protein>
    <submittedName>
        <fullName evidence="4">Nucleotide-binding universal stress protein, UspA family</fullName>
    </submittedName>
</protein>
<reference evidence="4 5" key="1">
    <citation type="submission" date="2016-10" db="EMBL/GenBank/DDBJ databases">
        <authorList>
            <person name="de Groot N.N."/>
        </authorList>
    </citation>
    <scope>NUCLEOTIDE SEQUENCE [LARGE SCALE GENOMIC DNA]</scope>
    <source>
        <strain evidence="4 5">JCM 11308</strain>
    </source>
</reference>
<accession>A0A1G6QXE5</accession>
<organism evidence="4 5">
    <name type="scientific">Rhodococcus tukisamuensis</name>
    <dbReference type="NCBI Taxonomy" id="168276"/>
    <lineage>
        <taxon>Bacteria</taxon>
        <taxon>Bacillati</taxon>
        <taxon>Actinomycetota</taxon>
        <taxon>Actinomycetes</taxon>
        <taxon>Mycobacteriales</taxon>
        <taxon>Nocardiaceae</taxon>
        <taxon>Rhodococcus</taxon>
    </lineage>
</organism>
<dbReference type="InterPro" id="IPR014729">
    <property type="entry name" value="Rossmann-like_a/b/a_fold"/>
</dbReference>
<dbReference type="PANTHER" id="PTHR46268">
    <property type="entry name" value="STRESS RESPONSE PROTEIN NHAX"/>
    <property type="match status" value="1"/>
</dbReference>
<dbReference type="Pfam" id="PF00582">
    <property type="entry name" value="Usp"/>
    <property type="match status" value="1"/>
</dbReference>
<evidence type="ECO:0000256" key="1">
    <source>
        <dbReference type="ARBA" id="ARBA00008791"/>
    </source>
</evidence>
<evidence type="ECO:0000259" key="3">
    <source>
        <dbReference type="Pfam" id="PF00582"/>
    </source>
</evidence>
<evidence type="ECO:0000256" key="2">
    <source>
        <dbReference type="SAM" id="MobiDB-lite"/>
    </source>
</evidence>
<dbReference type="PANTHER" id="PTHR46268:SF15">
    <property type="entry name" value="UNIVERSAL STRESS PROTEIN HP_0031"/>
    <property type="match status" value="1"/>
</dbReference>
<proteinExistence type="inferred from homology"/>
<dbReference type="RefSeq" id="WP_072844008.1">
    <property type="nucleotide sequence ID" value="NZ_FNAB01000002.1"/>
</dbReference>
<dbReference type="EMBL" id="FNAB01000002">
    <property type="protein sequence ID" value="SDC97040.1"/>
    <property type="molecule type" value="Genomic_DNA"/>
</dbReference>